<proteinExistence type="predicted"/>
<organism evidence="1 2">
    <name type="scientific">Heterorhabditis bacteriophora</name>
    <name type="common">Entomopathogenic nematode worm</name>
    <dbReference type="NCBI Taxonomy" id="37862"/>
    <lineage>
        <taxon>Eukaryota</taxon>
        <taxon>Metazoa</taxon>
        <taxon>Ecdysozoa</taxon>
        <taxon>Nematoda</taxon>
        <taxon>Chromadorea</taxon>
        <taxon>Rhabditida</taxon>
        <taxon>Rhabditina</taxon>
        <taxon>Rhabditomorpha</taxon>
        <taxon>Strongyloidea</taxon>
        <taxon>Heterorhabditidae</taxon>
        <taxon>Heterorhabditis</taxon>
    </lineage>
</organism>
<evidence type="ECO:0000313" key="2">
    <source>
        <dbReference type="WBParaSite" id="Hba_02920"/>
    </source>
</evidence>
<keyword evidence="1" id="KW-1185">Reference proteome</keyword>
<dbReference type="WBParaSite" id="Hba_02920">
    <property type="protein sequence ID" value="Hba_02920"/>
    <property type="gene ID" value="Hba_02920"/>
</dbReference>
<dbReference type="AlphaFoldDB" id="A0A1I7WDL6"/>
<protein>
    <submittedName>
        <fullName evidence="2">Flocculation protein FLO11-like</fullName>
    </submittedName>
</protein>
<reference evidence="2" key="1">
    <citation type="submission" date="2016-11" db="UniProtKB">
        <authorList>
            <consortium name="WormBaseParasite"/>
        </authorList>
    </citation>
    <scope>IDENTIFICATION</scope>
</reference>
<sequence>MAQSSHYRISKESMKVVVFHWRHKSPTYATPLMTLHNVKLESSSTGSSFPAIFTKPVPLAVIVVRDSGNLVNPFMRAFGYLKRVIVTPAVYPRLLELLRFNIQSTGQKSETVNVRKDHLSPLRIPRVRTSSSSTVLMAGQDTKLESKAHTYKRPQDCLITSPTSALASTSHERNHTSISEQANRPDHWITDLICRLPLPTLFYRLEAVHLEDLMRISVRCSID</sequence>
<dbReference type="Proteomes" id="UP000095283">
    <property type="component" value="Unplaced"/>
</dbReference>
<accession>A0A1I7WDL6</accession>
<name>A0A1I7WDL6_HETBA</name>
<evidence type="ECO:0000313" key="1">
    <source>
        <dbReference type="Proteomes" id="UP000095283"/>
    </source>
</evidence>